<geneLocation type="plasmid" evidence="2">
    <name>pC0210C1</name>
</geneLocation>
<dbReference type="Proteomes" id="UP000501676">
    <property type="component" value="Plasmid pC0210C1"/>
</dbReference>
<dbReference type="EMBL" id="CP049229">
    <property type="protein sequence ID" value="QIH24435.1"/>
    <property type="molecule type" value="Genomic_DNA"/>
</dbReference>
<dbReference type="RefSeq" id="WP_006734630.1">
    <property type="nucleotide sequence ID" value="NZ_CP049224.1"/>
</dbReference>
<evidence type="ECO:0000313" key="1">
    <source>
        <dbReference type="EMBL" id="QIH24435.1"/>
    </source>
</evidence>
<name>A0A6G7BAL2_9LACO</name>
<accession>A0A6G7BAL2</accession>
<evidence type="ECO:0000313" key="2">
    <source>
        <dbReference type="EMBL" id="QIH24450.1"/>
    </source>
</evidence>
<evidence type="ECO:0000313" key="3">
    <source>
        <dbReference type="Proteomes" id="UP000501676"/>
    </source>
</evidence>
<gene>
    <name evidence="1" type="ORF">G6Z83_06865</name>
    <name evidence="2" type="ORF">G6Z83_06940</name>
</gene>
<dbReference type="EMBL" id="CP049229">
    <property type="protein sequence ID" value="QIH24450.1"/>
    <property type="molecule type" value="Genomic_DNA"/>
</dbReference>
<dbReference type="AlphaFoldDB" id="A0A6G7BAL2"/>
<keyword evidence="2" id="KW-0614">Plasmid</keyword>
<organism evidence="2 3">
    <name type="scientific">Lactobacillus iners</name>
    <dbReference type="NCBI Taxonomy" id="147802"/>
    <lineage>
        <taxon>Bacteria</taxon>
        <taxon>Bacillati</taxon>
        <taxon>Bacillota</taxon>
        <taxon>Bacilli</taxon>
        <taxon>Lactobacillales</taxon>
        <taxon>Lactobacillaceae</taxon>
        <taxon>Lactobacillus</taxon>
    </lineage>
</organism>
<sequence>MSKLLKPTTSYERALMQTCIFHSEVFEEHQKHCEYGCDLCAPIRKELEMAQSKRNTSIANVPYDECLELRAEIQREDKIRNFYPSVDDIRLANGAISREVYLVLQVMDFSDSEIRKYFHINHHEWQNFKKREFPNWLEDRDDILSEEAQEAYLNWRAKHNVASSKSSKHHWM</sequence>
<reference evidence="2 3" key="1">
    <citation type="submission" date="2020-02" db="EMBL/GenBank/DDBJ databases">
        <title>Complete genome sequences of six Lactobacillus iners strains isolated from the human vagina.</title>
        <authorList>
            <person name="France M.T."/>
            <person name="Rutt L."/>
            <person name="Narina S."/>
            <person name="Arbaugh S."/>
            <person name="Humphrys M.S."/>
            <person name="Ma B."/>
            <person name="Hayward M.R."/>
            <person name="Relman D."/>
            <person name="Kwon D.S."/>
            <person name="Ravel J."/>
        </authorList>
    </citation>
    <scope>NUCLEOTIDE SEQUENCE [LARGE SCALE GENOMIC DNA]</scope>
    <source>
        <strain evidence="2 3">C0210C1</strain>
        <plasmid evidence="2">pC0210C1</plasmid>
        <plasmid evidence="3">pc0210c1</plasmid>
    </source>
</reference>
<proteinExistence type="predicted"/>
<protein>
    <submittedName>
        <fullName evidence="2">Uncharacterized protein</fullName>
    </submittedName>
</protein>
<geneLocation type="plasmid" evidence="3">
    <name>pc0210c1</name>
</geneLocation>